<protein>
    <submittedName>
        <fullName evidence="2">Uncharacterized protein</fullName>
    </submittedName>
</protein>
<dbReference type="AlphaFoldDB" id="A0A7M1S639"/>
<dbReference type="KEGG" id="sinu:IMZ28_01495"/>
<evidence type="ECO:0000313" key="3">
    <source>
        <dbReference type="Proteomes" id="UP000595074"/>
    </source>
</evidence>
<reference evidence="2 3" key="1">
    <citation type="submission" date="2020-10" db="EMBL/GenBank/DDBJ databases">
        <title>The genome of sulfurovum sp.</title>
        <authorList>
            <person name="Xie S."/>
            <person name="Shao Z."/>
            <person name="Jiang L."/>
        </authorList>
    </citation>
    <scope>NUCLEOTIDE SEQUENCE [LARGE SCALE GENOMIC DNA]</scope>
    <source>
        <strain evidence="2 3">ST-419</strain>
    </source>
</reference>
<feature type="transmembrane region" description="Helical" evidence="1">
    <location>
        <begin position="6"/>
        <end position="26"/>
    </location>
</feature>
<dbReference type="Proteomes" id="UP000595074">
    <property type="component" value="Chromosome"/>
</dbReference>
<evidence type="ECO:0000313" key="2">
    <source>
        <dbReference type="EMBL" id="QOR62179.1"/>
    </source>
</evidence>
<keyword evidence="3" id="KW-1185">Reference proteome</keyword>
<dbReference type="RefSeq" id="WP_197548880.1">
    <property type="nucleotide sequence ID" value="NZ_CP063164.1"/>
</dbReference>
<organism evidence="2 3">
    <name type="scientific">Sulfurovum indicum</name>
    <dbReference type="NCBI Taxonomy" id="2779528"/>
    <lineage>
        <taxon>Bacteria</taxon>
        <taxon>Pseudomonadati</taxon>
        <taxon>Campylobacterota</taxon>
        <taxon>Epsilonproteobacteria</taxon>
        <taxon>Campylobacterales</taxon>
        <taxon>Sulfurovaceae</taxon>
        <taxon>Sulfurovum</taxon>
    </lineage>
</organism>
<name>A0A7M1S639_9BACT</name>
<keyword evidence="1" id="KW-0472">Membrane</keyword>
<proteinExistence type="predicted"/>
<sequence>MIKPFFILVSLLMLMVGITFIHYAGVGRQTPQQTLERISTVTQIVSPSLSVAYYEPRVLFVEKGSNPAYPQMQPIDKMDFVYAK</sequence>
<keyword evidence="1" id="KW-1133">Transmembrane helix</keyword>
<gene>
    <name evidence="2" type="ORF">IMZ28_01495</name>
</gene>
<evidence type="ECO:0000256" key="1">
    <source>
        <dbReference type="SAM" id="Phobius"/>
    </source>
</evidence>
<accession>A0A7M1S639</accession>
<keyword evidence="1" id="KW-0812">Transmembrane</keyword>
<dbReference type="EMBL" id="CP063164">
    <property type="protein sequence ID" value="QOR62179.1"/>
    <property type="molecule type" value="Genomic_DNA"/>
</dbReference>